<organism evidence="1 2">
    <name type="scientific">Datura stramonium</name>
    <name type="common">Jimsonweed</name>
    <name type="synonym">Common thornapple</name>
    <dbReference type="NCBI Taxonomy" id="4076"/>
    <lineage>
        <taxon>Eukaryota</taxon>
        <taxon>Viridiplantae</taxon>
        <taxon>Streptophyta</taxon>
        <taxon>Embryophyta</taxon>
        <taxon>Tracheophyta</taxon>
        <taxon>Spermatophyta</taxon>
        <taxon>Magnoliopsida</taxon>
        <taxon>eudicotyledons</taxon>
        <taxon>Gunneridae</taxon>
        <taxon>Pentapetalae</taxon>
        <taxon>asterids</taxon>
        <taxon>lamiids</taxon>
        <taxon>Solanales</taxon>
        <taxon>Solanaceae</taxon>
        <taxon>Solanoideae</taxon>
        <taxon>Datureae</taxon>
        <taxon>Datura</taxon>
    </lineage>
</organism>
<feature type="non-terminal residue" evidence="1">
    <location>
        <position position="1"/>
    </location>
</feature>
<proteinExistence type="predicted"/>
<keyword evidence="2" id="KW-1185">Reference proteome</keyword>
<evidence type="ECO:0000313" key="2">
    <source>
        <dbReference type="Proteomes" id="UP000823775"/>
    </source>
</evidence>
<name>A0ABS8RTQ9_DATST</name>
<sequence length="63" mass="7075">VDVLKEHFSIFGDFPSVKLKDLKPQDCNNSSEMQNTSASLGMLMRVWGRNNDGDVVECGRKTE</sequence>
<dbReference type="EMBL" id="JACEIK010000113">
    <property type="protein sequence ID" value="MCD7450014.1"/>
    <property type="molecule type" value="Genomic_DNA"/>
</dbReference>
<accession>A0ABS8RTQ9</accession>
<evidence type="ECO:0000313" key="1">
    <source>
        <dbReference type="EMBL" id="MCD7450014.1"/>
    </source>
</evidence>
<dbReference type="Proteomes" id="UP000823775">
    <property type="component" value="Unassembled WGS sequence"/>
</dbReference>
<gene>
    <name evidence="1" type="ORF">HAX54_002891</name>
</gene>
<reference evidence="1 2" key="1">
    <citation type="journal article" date="2021" name="BMC Genomics">
        <title>Datura genome reveals duplications of psychoactive alkaloid biosynthetic genes and high mutation rate following tissue culture.</title>
        <authorList>
            <person name="Rajewski A."/>
            <person name="Carter-House D."/>
            <person name="Stajich J."/>
            <person name="Litt A."/>
        </authorList>
    </citation>
    <scope>NUCLEOTIDE SEQUENCE [LARGE SCALE GENOMIC DNA]</scope>
    <source>
        <strain evidence="1">AR-01</strain>
    </source>
</reference>
<protein>
    <submittedName>
        <fullName evidence="1">Uncharacterized protein</fullName>
    </submittedName>
</protein>
<comment type="caution">
    <text evidence="1">The sequence shown here is derived from an EMBL/GenBank/DDBJ whole genome shotgun (WGS) entry which is preliminary data.</text>
</comment>